<reference evidence="1" key="1">
    <citation type="submission" date="2023-06" db="EMBL/GenBank/DDBJ databases">
        <authorList>
            <person name="Kurt Z."/>
        </authorList>
    </citation>
    <scope>NUCLEOTIDE SEQUENCE</scope>
</reference>
<accession>A0AA86TK20</accession>
<dbReference type="AlphaFoldDB" id="A0AA86TK20"/>
<dbReference type="EMBL" id="CAXDID020000504">
    <property type="protein sequence ID" value="CAL6097919.1"/>
    <property type="molecule type" value="Genomic_DNA"/>
</dbReference>
<organism evidence="1">
    <name type="scientific">Hexamita inflata</name>
    <dbReference type="NCBI Taxonomy" id="28002"/>
    <lineage>
        <taxon>Eukaryota</taxon>
        <taxon>Metamonada</taxon>
        <taxon>Diplomonadida</taxon>
        <taxon>Hexamitidae</taxon>
        <taxon>Hexamitinae</taxon>
        <taxon>Hexamita</taxon>
    </lineage>
</organism>
<dbReference type="EMBL" id="CATOUU010000147">
    <property type="protein sequence ID" value="CAI9918027.1"/>
    <property type="molecule type" value="Genomic_DNA"/>
</dbReference>
<evidence type="ECO:0000313" key="3">
    <source>
        <dbReference type="Proteomes" id="UP001642409"/>
    </source>
</evidence>
<evidence type="ECO:0000313" key="2">
    <source>
        <dbReference type="EMBL" id="CAL6097919.1"/>
    </source>
</evidence>
<sequence>MLNRRKQILQQHSPLIQPSKNLIRKQSAQPKLNSCQSHQTLALPRHLPQIQELSFSIPALNLSETNSYSLESARLGIALKELNKSLGINEIPELIGQIKAKIINLEFVHNRVTELLVLTNAHSQSIDLLKNQQVQIIARKLQFK</sequence>
<keyword evidence="3" id="KW-1185">Reference proteome</keyword>
<dbReference type="Proteomes" id="UP001642409">
    <property type="component" value="Unassembled WGS sequence"/>
</dbReference>
<reference evidence="2 3" key="2">
    <citation type="submission" date="2024-07" db="EMBL/GenBank/DDBJ databases">
        <authorList>
            <person name="Akdeniz Z."/>
        </authorList>
    </citation>
    <scope>NUCLEOTIDE SEQUENCE [LARGE SCALE GENOMIC DNA]</scope>
</reference>
<proteinExistence type="predicted"/>
<gene>
    <name evidence="1" type="ORF">HINF_LOCUS5672</name>
    <name evidence="2" type="ORF">HINF_LOCUS69360</name>
</gene>
<comment type="caution">
    <text evidence="1">The sequence shown here is derived from an EMBL/GenBank/DDBJ whole genome shotgun (WGS) entry which is preliminary data.</text>
</comment>
<name>A0AA86TK20_9EUKA</name>
<evidence type="ECO:0000313" key="1">
    <source>
        <dbReference type="EMBL" id="CAI9918027.1"/>
    </source>
</evidence>
<protein>
    <submittedName>
        <fullName evidence="2">Hypothetical_protein</fullName>
    </submittedName>
</protein>